<sequence>MCHTIKTRLTCGHFIHGPIIQCAEAAATAAAAAAASASSSRPTPHPRNNAAGGRGREEICQPGITINTQTTACCDDCVTGFSRQFLESICRRCRRGVVHGMALAVLESLPRRTNEEEEHAVSNSSSTSSSSSSSSSSAAEEEAEYSHW</sequence>
<dbReference type="HOGENOM" id="CLU_2039056_0_0_1"/>
<protein>
    <submittedName>
        <fullName evidence="2">Uncharacterized protein</fullName>
    </submittedName>
</protein>
<reference evidence="2 3" key="1">
    <citation type="journal article" date="2012" name="PLoS Pathog.">
        <title>Diverse lifestyles and strategies of plant pathogenesis encoded in the genomes of eighteen Dothideomycetes fungi.</title>
        <authorList>
            <person name="Ohm R.A."/>
            <person name="Feau N."/>
            <person name="Henrissat B."/>
            <person name="Schoch C.L."/>
            <person name="Horwitz B.A."/>
            <person name="Barry K.W."/>
            <person name="Condon B.J."/>
            <person name="Copeland A.C."/>
            <person name="Dhillon B."/>
            <person name="Glaser F."/>
            <person name="Hesse C.N."/>
            <person name="Kosti I."/>
            <person name="LaButti K."/>
            <person name="Lindquist E.A."/>
            <person name="Lucas S."/>
            <person name="Salamov A.A."/>
            <person name="Bradshaw R.E."/>
            <person name="Ciuffetti L."/>
            <person name="Hamelin R.C."/>
            <person name="Kema G.H.J."/>
            <person name="Lawrence C."/>
            <person name="Scott J.A."/>
            <person name="Spatafora J.W."/>
            <person name="Turgeon B.G."/>
            <person name="de Wit P.J.G.M."/>
            <person name="Zhong S."/>
            <person name="Goodwin S.B."/>
            <person name="Grigoriev I.V."/>
        </authorList>
    </citation>
    <scope>NUCLEOTIDE SEQUENCE [LARGE SCALE GENOMIC DNA]</scope>
    <source>
        <strain evidence="2 3">SO2202</strain>
    </source>
</reference>
<dbReference type="AlphaFoldDB" id="N1QI99"/>
<name>N1QI99_SPHMS</name>
<dbReference type="RefSeq" id="XP_016757825.1">
    <property type="nucleotide sequence ID" value="XM_016909194.1"/>
</dbReference>
<feature type="compositionally biased region" description="Low complexity" evidence="1">
    <location>
        <begin position="121"/>
        <end position="138"/>
    </location>
</feature>
<gene>
    <name evidence="2" type="ORF">SEPMUDRAFT_51528</name>
</gene>
<evidence type="ECO:0000313" key="3">
    <source>
        <dbReference type="Proteomes" id="UP000016931"/>
    </source>
</evidence>
<dbReference type="eggNOG" id="ENOG502RNVX">
    <property type="taxonomic scope" value="Eukaryota"/>
</dbReference>
<feature type="region of interest" description="Disordered" evidence="1">
    <location>
        <begin position="35"/>
        <end position="56"/>
    </location>
</feature>
<evidence type="ECO:0000256" key="1">
    <source>
        <dbReference type="SAM" id="MobiDB-lite"/>
    </source>
</evidence>
<feature type="compositionally biased region" description="Acidic residues" evidence="1">
    <location>
        <begin position="139"/>
        <end position="148"/>
    </location>
</feature>
<dbReference type="Proteomes" id="UP000016931">
    <property type="component" value="Unassembled WGS sequence"/>
</dbReference>
<organism evidence="2 3">
    <name type="scientific">Sphaerulina musiva (strain SO2202)</name>
    <name type="common">Poplar stem canker fungus</name>
    <name type="synonym">Septoria musiva</name>
    <dbReference type="NCBI Taxonomy" id="692275"/>
    <lineage>
        <taxon>Eukaryota</taxon>
        <taxon>Fungi</taxon>
        <taxon>Dikarya</taxon>
        <taxon>Ascomycota</taxon>
        <taxon>Pezizomycotina</taxon>
        <taxon>Dothideomycetes</taxon>
        <taxon>Dothideomycetidae</taxon>
        <taxon>Mycosphaerellales</taxon>
        <taxon>Mycosphaerellaceae</taxon>
        <taxon>Sphaerulina</taxon>
    </lineage>
</organism>
<accession>N1QI99</accession>
<dbReference type="OMA" id="NAYCEAC"/>
<feature type="region of interest" description="Disordered" evidence="1">
    <location>
        <begin position="109"/>
        <end position="148"/>
    </location>
</feature>
<evidence type="ECO:0000313" key="2">
    <source>
        <dbReference type="EMBL" id="EMF09704.1"/>
    </source>
</evidence>
<dbReference type="EMBL" id="KB456269">
    <property type="protein sequence ID" value="EMF09704.1"/>
    <property type="molecule type" value="Genomic_DNA"/>
</dbReference>
<proteinExistence type="predicted"/>
<dbReference type="GeneID" id="27906331"/>
<keyword evidence="3" id="KW-1185">Reference proteome</keyword>